<evidence type="ECO:0000256" key="3">
    <source>
        <dbReference type="ARBA" id="ARBA00022679"/>
    </source>
</evidence>
<dbReference type="InterPro" id="IPR016181">
    <property type="entry name" value="Acyl_CoA_acyltransferase"/>
</dbReference>
<dbReference type="Pfam" id="PF13673">
    <property type="entry name" value="Acetyltransf_10"/>
    <property type="match status" value="1"/>
</dbReference>
<evidence type="ECO:0000313" key="7">
    <source>
        <dbReference type="EMBL" id="OPH47635.1"/>
    </source>
</evidence>
<evidence type="ECO:0000256" key="4">
    <source>
        <dbReference type="ARBA" id="ARBA00023315"/>
    </source>
</evidence>
<dbReference type="PANTHER" id="PTHR36449:SF1">
    <property type="entry name" value="ACETYLTRANSFERASE"/>
    <property type="match status" value="1"/>
</dbReference>
<sequence length="199" mass="23304">MNLPDNYTLSRLSIEDEKTLRSFNCYNEKEYSKLEPRTKKRLSKITKEMNSFLVKEAYIEQESALNTTFLLYHNRDLAGYISLCADSIKLQLKERDSDNIPYETIPSLKVARLAISKDFQKKGLGKLLLKYSIYKALLMRKDFCGIKFLTLDCFQHRLSYYEALGFKKNLNQDVRDLGVNFAPISLRLHIDNFLESQDF</sequence>
<keyword evidence="2" id="KW-1277">Toxin-antitoxin system</keyword>
<feature type="domain" description="N-acetyltransferase" evidence="6">
    <location>
        <begin position="29"/>
        <end position="191"/>
    </location>
</feature>
<dbReference type="STRING" id="1469647.BC351_10625"/>
<evidence type="ECO:0000256" key="2">
    <source>
        <dbReference type="ARBA" id="ARBA00022649"/>
    </source>
</evidence>
<name>A0A1V4H8T9_9BACL</name>
<dbReference type="GO" id="GO:0016747">
    <property type="term" value="F:acyltransferase activity, transferring groups other than amino-acyl groups"/>
    <property type="evidence" value="ECO:0007669"/>
    <property type="project" value="InterPro"/>
</dbReference>
<accession>A0A1V4H8T9</accession>
<keyword evidence="4" id="KW-0012">Acyltransferase</keyword>
<keyword evidence="1" id="KW-0678">Repressor</keyword>
<reference evidence="8" key="1">
    <citation type="submission" date="2016-07" db="EMBL/GenBank/DDBJ databases">
        <authorList>
            <person name="Florea S."/>
            <person name="Webb J.S."/>
            <person name="Jaromczyk J."/>
            <person name="Schardl C.L."/>
        </authorList>
    </citation>
    <scope>NUCLEOTIDE SEQUENCE [LARGE SCALE GENOMIC DNA]</scope>
    <source>
        <strain evidence="8">CY1</strain>
    </source>
</reference>
<dbReference type="AlphaFoldDB" id="A0A1V4H8T9"/>
<keyword evidence="8" id="KW-1185">Reference proteome</keyword>
<dbReference type="SUPFAM" id="SSF55729">
    <property type="entry name" value="Acyl-CoA N-acyltransferases (Nat)"/>
    <property type="match status" value="1"/>
</dbReference>
<dbReference type="EMBL" id="MBTG01000056">
    <property type="protein sequence ID" value="OPH47635.1"/>
    <property type="molecule type" value="Genomic_DNA"/>
</dbReference>
<protein>
    <recommendedName>
        <fullName evidence="6">N-acetyltransferase domain-containing protein</fullName>
    </recommendedName>
</protein>
<gene>
    <name evidence="7" type="ORF">BC351_10625</name>
</gene>
<dbReference type="RefSeq" id="WP_079420302.1">
    <property type="nucleotide sequence ID" value="NZ_MBTG01000056.1"/>
</dbReference>
<comment type="caution">
    <text evidence="7">The sequence shown here is derived from an EMBL/GenBank/DDBJ whole genome shotgun (WGS) entry which is preliminary data.</text>
</comment>
<keyword evidence="3" id="KW-0808">Transferase</keyword>
<evidence type="ECO:0000259" key="6">
    <source>
        <dbReference type="PROSITE" id="PS51186"/>
    </source>
</evidence>
<evidence type="ECO:0000256" key="1">
    <source>
        <dbReference type="ARBA" id="ARBA00022491"/>
    </source>
</evidence>
<dbReference type="OrthoDB" id="9799147at2"/>
<dbReference type="Gene3D" id="3.40.630.30">
    <property type="match status" value="1"/>
</dbReference>
<dbReference type="Proteomes" id="UP000190626">
    <property type="component" value="Unassembled WGS sequence"/>
</dbReference>
<dbReference type="InterPro" id="IPR000182">
    <property type="entry name" value="GNAT_dom"/>
</dbReference>
<dbReference type="PANTHER" id="PTHR36449">
    <property type="entry name" value="ACETYLTRANSFERASE-RELATED"/>
    <property type="match status" value="1"/>
</dbReference>
<proteinExistence type="predicted"/>
<dbReference type="PROSITE" id="PS51186">
    <property type="entry name" value="GNAT"/>
    <property type="match status" value="1"/>
</dbReference>
<evidence type="ECO:0000313" key="8">
    <source>
        <dbReference type="Proteomes" id="UP000190626"/>
    </source>
</evidence>
<organism evidence="7 8">
    <name type="scientific">Paenibacillus ferrarius</name>
    <dbReference type="NCBI Taxonomy" id="1469647"/>
    <lineage>
        <taxon>Bacteria</taxon>
        <taxon>Bacillati</taxon>
        <taxon>Bacillota</taxon>
        <taxon>Bacilli</taxon>
        <taxon>Bacillales</taxon>
        <taxon>Paenibacillaceae</taxon>
        <taxon>Paenibacillus</taxon>
    </lineage>
</organism>
<comment type="catalytic activity">
    <reaction evidence="5">
        <text>glycyl-tRNA(Gly) + acetyl-CoA = N-acetylglycyl-tRNA(Gly) + CoA + H(+)</text>
        <dbReference type="Rhea" id="RHEA:81867"/>
        <dbReference type="Rhea" id="RHEA-COMP:9683"/>
        <dbReference type="Rhea" id="RHEA-COMP:19766"/>
        <dbReference type="ChEBI" id="CHEBI:15378"/>
        <dbReference type="ChEBI" id="CHEBI:57287"/>
        <dbReference type="ChEBI" id="CHEBI:57288"/>
        <dbReference type="ChEBI" id="CHEBI:78522"/>
        <dbReference type="ChEBI" id="CHEBI:232036"/>
    </reaction>
</comment>
<evidence type="ECO:0000256" key="5">
    <source>
        <dbReference type="ARBA" id="ARBA00049880"/>
    </source>
</evidence>